<dbReference type="GO" id="GO:0008324">
    <property type="term" value="F:monoatomic cation transmembrane transporter activity"/>
    <property type="evidence" value="ECO:0007669"/>
    <property type="project" value="InterPro"/>
</dbReference>
<feature type="transmembrane region" description="Helical" evidence="5">
    <location>
        <begin position="32"/>
        <end position="58"/>
    </location>
</feature>
<dbReference type="SUPFAM" id="SSF161111">
    <property type="entry name" value="Cation efflux protein transmembrane domain-like"/>
    <property type="match status" value="1"/>
</dbReference>
<proteinExistence type="predicted"/>
<keyword evidence="4 5" id="KW-0472">Membrane</keyword>
<evidence type="ECO:0000313" key="7">
    <source>
        <dbReference type="EMBL" id="MBN1572272.1"/>
    </source>
</evidence>
<reference evidence="7" key="2">
    <citation type="submission" date="2021-01" db="EMBL/GenBank/DDBJ databases">
        <authorList>
            <person name="Hahn C.R."/>
            <person name="Youssef N.H."/>
            <person name="Elshahed M."/>
        </authorList>
    </citation>
    <scope>NUCLEOTIDE SEQUENCE</scope>
    <source>
        <strain evidence="7">Zod_Metabat.24</strain>
    </source>
</reference>
<dbReference type="InterPro" id="IPR058533">
    <property type="entry name" value="Cation_efflux_TM"/>
</dbReference>
<evidence type="ECO:0000259" key="6">
    <source>
        <dbReference type="Pfam" id="PF01545"/>
    </source>
</evidence>
<evidence type="ECO:0000256" key="3">
    <source>
        <dbReference type="ARBA" id="ARBA00022989"/>
    </source>
</evidence>
<evidence type="ECO:0000313" key="8">
    <source>
        <dbReference type="Proteomes" id="UP000809273"/>
    </source>
</evidence>
<dbReference type="AlphaFoldDB" id="A0A9D8KD42"/>
<feature type="transmembrane region" description="Helical" evidence="5">
    <location>
        <begin position="64"/>
        <end position="85"/>
    </location>
</feature>
<accession>A0A9D8KD42</accession>
<reference evidence="7" key="1">
    <citation type="journal article" date="2021" name="Environ. Microbiol.">
        <title>Genomic characterization of three novel Desulfobacterota classes expand the metabolic and phylogenetic diversity of the phylum.</title>
        <authorList>
            <person name="Murphy C.L."/>
            <person name="Biggerstaff J."/>
            <person name="Eichhorn A."/>
            <person name="Ewing E."/>
            <person name="Shahan R."/>
            <person name="Soriano D."/>
            <person name="Stewart S."/>
            <person name="VanMol K."/>
            <person name="Walker R."/>
            <person name="Walters P."/>
            <person name="Elshahed M.S."/>
            <person name="Youssef N.H."/>
        </authorList>
    </citation>
    <scope>NUCLEOTIDE SEQUENCE</scope>
    <source>
        <strain evidence="7">Zod_Metabat.24</strain>
    </source>
</reference>
<keyword evidence="2 5" id="KW-0812">Transmembrane</keyword>
<evidence type="ECO:0000256" key="5">
    <source>
        <dbReference type="SAM" id="Phobius"/>
    </source>
</evidence>
<comment type="caution">
    <text evidence="7">The sequence shown here is derived from an EMBL/GenBank/DDBJ whole genome shotgun (WGS) entry which is preliminary data.</text>
</comment>
<evidence type="ECO:0000256" key="1">
    <source>
        <dbReference type="ARBA" id="ARBA00004141"/>
    </source>
</evidence>
<organism evidence="7 8">
    <name type="scientific">Candidatus Zymogenus saltonus</name>
    <dbReference type="NCBI Taxonomy" id="2844893"/>
    <lineage>
        <taxon>Bacteria</taxon>
        <taxon>Deltaproteobacteria</taxon>
        <taxon>Candidatus Zymogenia</taxon>
        <taxon>Candidatus Zymogeniales</taxon>
        <taxon>Candidatus Zymogenaceae</taxon>
        <taxon>Candidatus Zymogenus</taxon>
    </lineage>
</organism>
<evidence type="ECO:0000256" key="2">
    <source>
        <dbReference type="ARBA" id="ARBA00022692"/>
    </source>
</evidence>
<gene>
    <name evidence="7" type="ORF">JW984_03645</name>
</gene>
<comment type="subcellular location">
    <subcellularLocation>
        <location evidence="1">Membrane</location>
        <topology evidence="1">Multi-pass membrane protein</topology>
    </subcellularLocation>
</comment>
<dbReference type="Proteomes" id="UP000809273">
    <property type="component" value="Unassembled WGS sequence"/>
</dbReference>
<sequence length="108" mass="12233">MLNRLNEKVARTFIRDFNYTDNKKVCTRYGLVPGWFSIVVIVLLFVVNIALVLMAHLISIIATAFHLLSPLANSVILVATFYVTARPATEKNPFGCGRMEHIIWRPLS</sequence>
<dbReference type="InterPro" id="IPR027469">
    <property type="entry name" value="Cation_efflux_TMD_sf"/>
</dbReference>
<dbReference type="EMBL" id="JAFGIX010000018">
    <property type="protein sequence ID" value="MBN1572272.1"/>
    <property type="molecule type" value="Genomic_DNA"/>
</dbReference>
<name>A0A9D8KD42_9DELT</name>
<dbReference type="Gene3D" id="1.20.1510.10">
    <property type="entry name" value="Cation efflux protein transmembrane domain"/>
    <property type="match status" value="1"/>
</dbReference>
<feature type="domain" description="Cation efflux protein transmembrane" evidence="6">
    <location>
        <begin position="35"/>
        <end position="102"/>
    </location>
</feature>
<protein>
    <submittedName>
        <fullName evidence="7">Cation transporter</fullName>
    </submittedName>
</protein>
<dbReference type="GO" id="GO:0016020">
    <property type="term" value="C:membrane"/>
    <property type="evidence" value="ECO:0007669"/>
    <property type="project" value="UniProtKB-SubCell"/>
</dbReference>
<evidence type="ECO:0000256" key="4">
    <source>
        <dbReference type="ARBA" id="ARBA00023136"/>
    </source>
</evidence>
<dbReference type="Pfam" id="PF01545">
    <property type="entry name" value="Cation_efflux"/>
    <property type="match status" value="1"/>
</dbReference>
<keyword evidence="3 5" id="KW-1133">Transmembrane helix</keyword>